<evidence type="ECO:0000259" key="9">
    <source>
        <dbReference type="PROSITE" id="PS50928"/>
    </source>
</evidence>
<keyword evidence="7 8" id="KW-0472">Membrane</keyword>
<dbReference type="RefSeq" id="WP_092263575.1">
    <property type="nucleotide sequence ID" value="NZ_FNZA01000003.1"/>
</dbReference>
<evidence type="ECO:0000256" key="5">
    <source>
        <dbReference type="ARBA" id="ARBA00022692"/>
    </source>
</evidence>
<dbReference type="GO" id="GO:0005886">
    <property type="term" value="C:plasma membrane"/>
    <property type="evidence" value="ECO:0007669"/>
    <property type="project" value="UniProtKB-SubCell"/>
</dbReference>
<feature type="transmembrane region" description="Helical" evidence="8">
    <location>
        <begin position="144"/>
        <end position="165"/>
    </location>
</feature>
<evidence type="ECO:0000256" key="2">
    <source>
        <dbReference type="ARBA" id="ARBA00007069"/>
    </source>
</evidence>
<accession>A0A1H6VGR2</accession>
<dbReference type="PANTHER" id="PTHR42929">
    <property type="entry name" value="INNER MEMBRANE ABC TRANSPORTER PERMEASE PROTEIN YDCU-RELATED-RELATED"/>
    <property type="match status" value="1"/>
</dbReference>
<protein>
    <submittedName>
        <fullName evidence="10">Spermidine/putrescine transport system permease protein</fullName>
    </submittedName>
</protein>
<reference evidence="11" key="1">
    <citation type="submission" date="2016-10" db="EMBL/GenBank/DDBJ databases">
        <authorList>
            <person name="Varghese N."/>
            <person name="Submissions S."/>
        </authorList>
    </citation>
    <scope>NUCLEOTIDE SEQUENCE [LARGE SCALE GENOMIC DNA]</scope>
    <source>
        <strain evidence="11">CGMCC 1.10218</strain>
    </source>
</reference>
<gene>
    <name evidence="10" type="ORF">SAMN04488058_10342</name>
</gene>
<evidence type="ECO:0000256" key="3">
    <source>
        <dbReference type="ARBA" id="ARBA00022448"/>
    </source>
</evidence>
<dbReference type="EMBL" id="FNZA01000003">
    <property type="protein sequence ID" value="SEI99395.1"/>
    <property type="molecule type" value="Genomic_DNA"/>
</dbReference>
<dbReference type="PANTHER" id="PTHR42929:SF1">
    <property type="entry name" value="INNER MEMBRANE ABC TRANSPORTER PERMEASE PROTEIN YDCU-RELATED"/>
    <property type="match status" value="1"/>
</dbReference>
<evidence type="ECO:0000256" key="4">
    <source>
        <dbReference type="ARBA" id="ARBA00022475"/>
    </source>
</evidence>
<evidence type="ECO:0000313" key="11">
    <source>
        <dbReference type="Proteomes" id="UP000199223"/>
    </source>
</evidence>
<feature type="transmembrane region" description="Helical" evidence="8">
    <location>
        <begin position="244"/>
        <end position="264"/>
    </location>
</feature>
<evidence type="ECO:0000256" key="6">
    <source>
        <dbReference type="ARBA" id="ARBA00022989"/>
    </source>
</evidence>
<feature type="transmembrane region" description="Helical" evidence="8">
    <location>
        <begin position="109"/>
        <end position="132"/>
    </location>
</feature>
<dbReference type="AlphaFoldDB" id="A0A1H6VGR2"/>
<evidence type="ECO:0000313" key="10">
    <source>
        <dbReference type="EMBL" id="SEI99395.1"/>
    </source>
</evidence>
<dbReference type="OrthoDB" id="9807047at2"/>
<evidence type="ECO:0000256" key="1">
    <source>
        <dbReference type="ARBA" id="ARBA00004651"/>
    </source>
</evidence>
<comment type="subcellular location">
    <subcellularLocation>
        <location evidence="1 8">Cell membrane</location>
        <topology evidence="1 8">Multi-pass membrane protein</topology>
    </subcellularLocation>
</comment>
<dbReference type="Pfam" id="PF00528">
    <property type="entry name" value="BPD_transp_1"/>
    <property type="match status" value="1"/>
</dbReference>
<dbReference type="InterPro" id="IPR035906">
    <property type="entry name" value="MetI-like_sf"/>
</dbReference>
<evidence type="ECO:0000256" key="7">
    <source>
        <dbReference type="ARBA" id="ARBA00023136"/>
    </source>
</evidence>
<dbReference type="Gene3D" id="1.10.3720.10">
    <property type="entry name" value="MetI-like"/>
    <property type="match status" value="1"/>
</dbReference>
<dbReference type="SUPFAM" id="SSF161098">
    <property type="entry name" value="MetI-like"/>
    <property type="match status" value="1"/>
</dbReference>
<keyword evidence="6 8" id="KW-1133">Transmembrane helix</keyword>
<feature type="transmembrane region" description="Helical" evidence="8">
    <location>
        <begin position="73"/>
        <end position="97"/>
    </location>
</feature>
<name>A0A1H6VGR2_9DEIO</name>
<dbReference type="PROSITE" id="PS50928">
    <property type="entry name" value="ABC_TM1"/>
    <property type="match status" value="1"/>
</dbReference>
<dbReference type="GO" id="GO:0055085">
    <property type="term" value="P:transmembrane transport"/>
    <property type="evidence" value="ECO:0007669"/>
    <property type="project" value="InterPro"/>
</dbReference>
<keyword evidence="3 8" id="KW-0813">Transport</keyword>
<dbReference type="STRING" id="856736.SAMN04488058_10342"/>
<keyword evidence="4" id="KW-1003">Cell membrane</keyword>
<feature type="transmembrane region" description="Helical" evidence="8">
    <location>
        <begin position="186"/>
        <end position="208"/>
    </location>
</feature>
<feature type="transmembrane region" description="Helical" evidence="8">
    <location>
        <begin position="12"/>
        <end position="36"/>
    </location>
</feature>
<evidence type="ECO:0000256" key="8">
    <source>
        <dbReference type="RuleBase" id="RU363032"/>
    </source>
</evidence>
<organism evidence="10 11">
    <name type="scientific">Deinococcus reticulitermitis</name>
    <dbReference type="NCBI Taxonomy" id="856736"/>
    <lineage>
        <taxon>Bacteria</taxon>
        <taxon>Thermotogati</taxon>
        <taxon>Deinococcota</taxon>
        <taxon>Deinococci</taxon>
        <taxon>Deinococcales</taxon>
        <taxon>Deinococcaceae</taxon>
        <taxon>Deinococcus</taxon>
    </lineage>
</organism>
<dbReference type="CDD" id="cd06261">
    <property type="entry name" value="TM_PBP2"/>
    <property type="match status" value="1"/>
</dbReference>
<proteinExistence type="inferred from homology"/>
<dbReference type="InterPro" id="IPR000515">
    <property type="entry name" value="MetI-like"/>
</dbReference>
<comment type="similarity">
    <text evidence="2">Belongs to the binding-protein-dependent transport system permease family. CysTW subfamily.</text>
</comment>
<keyword evidence="5 8" id="KW-0812">Transmembrane</keyword>
<sequence length="276" mass="30625">MSLTWRRFLGSLGPGVLWLAAFLILPSLIMLGYSLLTRTDLAQVGLPWTLENWQRVFGYDALFEEWVPDNLRVLWRSLLIAAASTALCVLMGYPLAFYIARQEARRKNLLLLLLIIPFWTNFLIRVYAWILILRPFDLVPSLTATFLGMVYALLPFFVLPVYSSVEKVDWRLLEAAQDLGAPPARAFFAGVFPQTLPGLVAGVLLTFIPALGMFVVSDILGGAKTALIGNLIQNQFGQAGDWPYGSALSFLLMGAVLLGLWLYARAAGQKGLEELV</sequence>
<keyword evidence="11" id="KW-1185">Reference proteome</keyword>
<dbReference type="Proteomes" id="UP000199223">
    <property type="component" value="Unassembled WGS sequence"/>
</dbReference>
<feature type="domain" description="ABC transmembrane type-1" evidence="9">
    <location>
        <begin position="74"/>
        <end position="263"/>
    </location>
</feature>